<feature type="domain" description="Histidine kinase" evidence="12">
    <location>
        <begin position="536"/>
        <end position="757"/>
    </location>
</feature>
<dbReference type="CDD" id="cd00082">
    <property type="entry name" value="HisKA"/>
    <property type="match status" value="1"/>
</dbReference>
<dbReference type="SMART" id="SM00388">
    <property type="entry name" value="HisKA"/>
    <property type="match status" value="1"/>
</dbReference>
<accession>A0ABW2R033</accession>
<evidence type="ECO:0000256" key="3">
    <source>
        <dbReference type="ARBA" id="ARBA00012438"/>
    </source>
</evidence>
<dbReference type="PROSITE" id="PS50839">
    <property type="entry name" value="CHASE"/>
    <property type="match status" value="1"/>
</dbReference>
<dbReference type="InterPro" id="IPR006189">
    <property type="entry name" value="CHASE_dom"/>
</dbReference>
<evidence type="ECO:0000256" key="5">
    <source>
        <dbReference type="ARBA" id="ARBA00022553"/>
    </source>
</evidence>
<dbReference type="Gene3D" id="3.30.565.10">
    <property type="entry name" value="Histidine kinase-like ATPase, C-terminal domain"/>
    <property type="match status" value="1"/>
</dbReference>
<evidence type="ECO:0000256" key="4">
    <source>
        <dbReference type="ARBA" id="ARBA00022475"/>
    </source>
</evidence>
<dbReference type="SMART" id="SM00387">
    <property type="entry name" value="HATPase_c"/>
    <property type="match status" value="1"/>
</dbReference>
<feature type="transmembrane region" description="Helical" evidence="11">
    <location>
        <begin position="7"/>
        <end position="25"/>
    </location>
</feature>
<dbReference type="Gene3D" id="3.40.50.2300">
    <property type="match status" value="2"/>
</dbReference>
<comment type="caution">
    <text evidence="10">Lacks conserved residue(s) required for the propagation of feature annotation.</text>
</comment>
<feature type="transmembrane region" description="Helical" evidence="11">
    <location>
        <begin position="155"/>
        <end position="176"/>
    </location>
</feature>
<dbReference type="InterPro" id="IPR004358">
    <property type="entry name" value="Sig_transdc_His_kin-like_C"/>
</dbReference>
<dbReference type="InterPro" id="IPR007895">
    <property type="entry name" value="MASE1"/>
</dbReference>
<keyword evidence="7 11" id="KW-1133">Transmembrane helix</keyword>
<dbReference type="Pfam" id="PF00072">
    <property type="entry name" value="Response_reg"/>
    <property type="match status" value="1"/>
</dbReference>
<dbReference type="Pfam" id="PF02518">
    <property type="entry name" value="HATPase_c"/>
    <property type="match status" value="1"/>
</dbReference>
<name>A0ABW2R033_9NEIS</name>
<dbReference type="Pfam" id="PF05231">
    <property type="entry name" value="MASE1"/>
    <property type="match status" value="1"/>
</dbReference>
<evidence type="ECO:0000256" key="11">
    <source>
        <dbReference type="SAM" id="Phobius"/>
    </source>
</evidence>
<evidence type="ECO:0000259" key="12">
    <source>
        <dbReference type="PROSITE" id="PS50109"/>
    </source>
</evidence>
<keyword evidence="4" id="KW-1003">Cell membrane</keyword>
<dbReference type="SUPFAM" id="SSF47384">
    <property type="entry name" value="Homodimeric domain of signal transducing histidine kinase"/>
    <property type="match status" value="1"/>
</dbReference>
<keyword evidence="16" id="KW-1185">Reference proteome</keyword>
<dbReference type="Gene3D" id="1.10.287.130">
    <property type="match status" value="1"/>
</dbReference>
<feature type="transmembrane region" description="Helical" evidence="11">
    <location>
        <begin position="188"/>
        <end position="207"/>
    </location>
</feature>
<evidence type="ECO:0000259" key="13">
    <source>
        <dbReference type="PROSITE" id="PS50110"/>
    </source>
</evidence>
<evidence type="ECO:0000256" key="1">
    <source>
        <dbReference type="ARBA" id="ARBA00000085"/>
    </source>
</evidence>
<evidence type="ECO:0000256" key="8">
    <source>
        <dbReference type="ARBA" id="ARBA00023012"/>
    </source>
</evidence>
<gene>
    <name evidence="15" type="ORF">ACFQNF_15225</name>
</gene>
<dbReference type="SUPFAM" id="SSF52172">
    <property type="entry name" value="CheY-like"/>
    <property type="match status" value="2"/>
</dbReference>
<dbReference type="Pfam" id="PF00512">
    <property type="entry name" value="HisKA"/>
    <property type="match status" value="1"/>
</dbReference>
<feature type="transmembrane region" description="Helical" evidence="11">
    <location>
        <begin position="83"/>
        <end position="105"/>
    </location>
</feature>
<comment type="catalytic activity">
    <reaction evidence="1">
        <text>ATP + protein L-histidine = ADP + protein N-phospho-L-histidine.</text>
        <dbReference type="EC" id="2.7.13.3"/>
    </reaction>
</comment>
<evidence type="ECO:0000313" key="15">
    <source>
        <dbReference type="EMBL" id="MFC7421213.1"/>
    </source>
</evidence>
<dbReference type="InterPro" id="IPR011006">
    <property type="entry name" value="CheY-like_superfamily"/>
</dbReference>
<dbReference type="InterPro" id="IPR003661">
    <property type="entry name" value="HisK_dim/P_dom"/>
</dbReference>
<dbReference type="InterPro" id="IPR036097">
    <property type="entry name" value="HisK_dim/P_sf"/>
</dbReference>
<evidence type="ECO:0000256" key="2">
    <source>
        <dbReference type="ARBA" id="ARBA00004651"/>
    </source>
</evidence>
<dbReference type="PANTHER" id="PTHR45339">
    <property type="entry name" value="HYBRID SIGNAL TRANSDUCTION HISTIDINE KINASE J"/>
    <property type="match status" value="1"/>
</dbReference>
<feature type="transmembrane region" description="Helical" evidence="11">
    <location>
        <begin position="117"/>
        <end position="143"/>
    </location>
</feature>
<dbReference type="InterPro" id="IPR036890">
    <property type="entry name" value="HATPase_C_sf"/>
</dbReference>
<feature type="domain" description="CHASE" evidence="14">
    <location>
        <begin position="250"/>
        <end position="413"/>
    </location>
</feature>
<dbReference type="PROSITE" id="PS50110">
    <property type="entry name" value="RESPONSE_REGULATORY"/>
    <property type="match status" value="2"/>
</dbReference>
<dbReference type="CDD" id="cd16922">
    <property type="entry name" value="HATPase_EvgS-ArcB-TorS-like"/>
    <property type="match status" value="1"/>
</dbReference>
<keyword evidence="6 11" id="KW-0812">Transmembrane</keyword>
<feature type="transmembrane region" description="Helical" evidence="11">
    <location>
        <begin position="475"/>
        <end position="496"/>
    </location>
</feature>
<organism evidence="15 16">
    <name type="scientific">Iodobacter arcticus</name>
    <dbReference type="NCBI Taxonomy" id="590593"/>
    <lineage>
        <taxon>Bacteria</taxon>
        <taxon>Pseudomonadati</taxon>
        <taxon>Pseudomonadota</taxon>
        <taxon>Betaproteobacteria</taxon>
        <taxon>Neisseriales</taxon>
        <taxon>Chitinibacteraceae</taxon>
        <taxon>Iodobacter</taxon>
    </lineage>
</organism>
<proteinExistence type="predicted"/>
<dbReference type="RefSeq" id="WP_380188779.1">
    <property type="nucleotide sequence ID" value="NZ_JBHTBQ010000033.1"/>
</dbReference>
<feature type="domain" description="Response regulatory" evidence="13">
    <location>
        <begin position="912"/>
        <end position="1029"/>
    </location>
</feature>
<comment type="subcellular location">
    <subcellularLocation>
        <location evidence="2">Cell membrane</location>
        <topology evidence="2">Multi-pass membrane protein</topology>
    </subcellularLocation>
</comment>
<dbReference type="PRINTS" id="PR00344">
    <property type="entry name" value="BCTRLSENSOR"/>
</dbReference>
<dbReference type="InterPro" id="IPR001789">
    <property type="entry name" value="Sig_transdc_resp-reg_receiver"/>
</dbReference>
<dbReference type="CDD" id="cd17546">
    <property type="entry name" value="REC_hyHK_CKI1_RcsC-like"/>
    <property type="match status" value="1"/>
</dbReference>
<protein>
    <recommendedName>
        <fullName evidence="3">histidine kinase</fullName>
        <ecNumber evidence="3">2.7.13.3</ecNumber>
    </recommendedName>
</protein>
<dbReference type="EMBL" id="JBHTBQ010000033">
    <property type="protein sequence ID" value="MFC7421213.1"/>
    <property type="molecule type" value="Genomic_DNA"/>
</dbReference>
<evidence type="ECO:0000259" key="14">
    <source>
        <dbReference type="PROSITE" id="PS50839"/>
    </source>
</evidence>
<dbReference type="InterPro" id="IPR042240">
    <property type="entry name" value="CHASE_sf"/>
</dbReference>
<keyword evidence="9 11" id="KW-0472">Membrane</keyword>
<evidence type="ECO:0000313" key="16">
    <source>
        <dbReference type="Proteomes" id="UP001596473"/>
    </source>
</evidence>
<sequence length="1033" mass="113883">MLPVKHYAYWLIPLYILSGWLGLALAIPPGYATAIFPPAGIALAACLLLGSKAILPIWLGAFLLNNILAWANGHWSISNTQLAAMIASASSLQALAGMALVQRCFKEKLQLDEPSNLLTLFLLGGLAYCIAATLAIASLSYMGIVQPADLAYTAFTWWVGDILGVIIFAPLVLIWFNPAYNRQSMLRSILLPMVIVLTLLVALFFQVSSWQNQRIRAQFVERATRESEQLREHLNNYHVILQATARFIVSSPKMTPEQFSRFSSSFIEAEPALQRLEWVPILSHDQLSTFTQEQRVYQPHFAIFERNAAGQRAPLNHRKSYAPVSFIEPLLGLKDRIGFDLMSSPEYASLLKQTAARGEMTASARLPLIMGKSNRVFLVQPVYAIDAKPGTPQKQRQPPSGYVLAEMAIDKVLRTPEGRTSLCLFDENKGQSQQLDFQPHCTGILQHEVHYPIGGRQWRMVFTANNDYLVAQRNWAAWMMLVGGLLMVALFEVFLLTMVGRKSRIEALVAQRTTELALATAAAEAATRAKGQFLATMSHEIRTPMNAIIGLSWLVQQTELTETQHDYLRHIESAGQSLLGVINDILDYSKIEAGKLTLERATFDLAYVLNGLGCVAGMAACNKPIKLWFTLAPNVPRELIGDSLRLSQILINLCNNAIKFTETGSVQLSISVASLETNSCSLQFAVSDTGVGMSEEQVGKLFQSFSQADTSTTRKYGGSGLGLAISQRLVNIMGGHITATSSPGKGSCFTFTVPLDLHTEKMLSWHCVPPLLQNLSVLMLDEQDDEPSGMQAMLKDLGWRVQYCTDLEVLPSLLAKEKIDVLLLGAELSQKRVEYTLAQITPQENHPLVLRTSNYGYLQRDQAELEAGVSSVLHQPVLPTHILDAVLALLVKKNEGLAPLDEPELLPLKGMHLLVVDDSPLNLRVAEGILLKHGADVDTVESGEAALVKLAEEPTYAAILMDIQMPGMDGYMTTQEMRKQYSSDQLPIIAMTANVQEEDRQQAFASGMTDFLAKPVQVTAILAALLKIKSRTN</sequence>
<dbReference type="EC" id="2.7.13.3" evidence="3"/>
<comment type="caution">
    <text evidence="15">The sequence shown here is derived from an EMBL/GenBank/DDBJ whole genome shotgun (WGS) entry which is preliminary data.</text>
</comment>
<dbReference type="PANTHER" id="PTHR45339:SF1">
    <property type="entry name" value="HYBRID SIGNAL TRANSDUCTION HISTIDINE KINASE J"/>
    <property type="match status" value="1"/>
</dbReference>
<dbReference type="InterPro" id="IPR005467">
    <property type="entry name" value="His_kinase_dom"/>
</dbReference>
<evidence type="ECO:0000256" key="9">
    <source>
        <dbReference type="ARBA" id="ARBA00023136"/>
    </source>
</evidence>
<dbReference type="PROSITE" id="PS50109">
    <property type="entry name" value="HIS_KIN"/>
    <property type="match status" value="1"/>
</dbReference>
<dbReference type="SUPFAM" id="SSF55874">
    <property type="entry name" value="ATPase domain of HSP90 chaperone/DNA topoisomerase II/histidine kinase"/>
    <property type="match status" value="1"/>
</dbReference>
<feature type="modified residue" description="4-aspartylphosphate" evidence="10">
    <location>
        <position position="962"/>
    </location>
</feature>
<evidence type="ECO:0000256" key="10">
    <source>
        <dbReference type="PROSITE-ProRule" id="PRU00169"/>
    </source>
</evidence>
<dbReference type="InterPro" id="IPR003594">
    <property type="entry name" value="HATPase_dom"/>
</dbReference>
<dbReference type="SMART" id="SM00448">
    <property type="entry name" value="REC"/>
    <property type="match status" value="2"/>
</dbReference>
<feature type="transmembrane region" description="Helical" evidence="11">
    <location>
        <begin position="31"/>
        <end position="50"/>
    </location>
</feature>
<dbReference type="Proteomes" id="UP001596473">
    <property type="component" value="Unassembled WGS sequence"/>
</dbReference>
<dbReference type="Pfam" id="PF03924">
    <property type="entry name" value="CHASE"/>
    <property type="match status" value="1"/>
</dbReference>
<feature type="domain" description="Response regulatory" evidence="13">
    <location>
        <begin position="776"/>
        <end position="890"/>
    </location>
</feature>
<evidence type="ECO:0000256" key="7">
    <source>
        <dbReference type="ARBA" id="ARBA00022989"/>
    </source>
</evidence>
<dbReference type="SMART" id="SM01079">
    <property type="entry name" value="CHASE"/>
    <property type="match status" value="1"/>
</dbReference>
<keyword evidence="8" id="KW-0902">Two-component regulatory system</keyword>
<reference evidence="16" key="1">
    <citation type="journal article" date="2019" name="Int. J. Syst. Evol. Microbiol.">
        <title>The Global Catalogue of Microorganisms (GCM) 10K type strain sequencing project: providing services to taxonomists for standard genome sequencing and annotation.</title>
        <authorList>
            <consortium name="The Broad Institute Genomics Platform"/>
            <consortium name="The Broad Institute Genome Sequencing Center for Infectious Disease"/>
            <person name="Wu L."/>
            <person name="Ma J."/>
        </authorList>
    </citation>
    <scope>NUCLEOTIDE SEQUENCE [LARGE SCALE GENOMIC DNA]</scope>
    <source>
        <strain evidence="16">CCUG 62945</strain>
    </source>
</reference>
<evidence type="ECO:0000256" key="6">
    <source>
        <dbReference type="ARBA" id="ARBA00022692"/>
    </source>
</evidence>
<keyword evidence="5 10" id="KW-0597">Phosphoprotein</keyword>
<dbReference type="Gene3D" id="3.30.450.350">
    <property type="entry name" value="CHASE domain"/>
    <property type="match status" value="1"/>
</dbReference>